<evidence type="ECO:0000256" key="6">
    <source>
        <dbReference type="ARBA" id="ARBA00022630"/>
    </source>
</evidence>
<keyword evidence="6" id="KW-0285">Flavoprotein</keyword>
<dbReference type="SUPFAM" id="SSF51905">
    <property type="entry name" value="FAD/NAD(P)-binding domain"/>
    <property type="match status" value="1"/>
</dbReference>
<dbReference type="RefSeq" id="WP_118764392.1">
    <property type="nucleotide sequence ID" value="NZ_CABJCF010000001.1"/>
</dbReference>
<dbReference type="InterPro" id="IPR027477">
    <property type="entry name" value="Succ_DH/fumarate_Rdtase_cat_sf"/>
</dbReference>
<dbReference type="SUPFAM" id="SSF56425">
    <property type="entry name" value="Succinate dehydrogenase/fumarate reductase flavoprotein, catalytic domain"/>
    <property type="match status" value="1"/>
</dbReference>
<dbReference type="GO" id="GO:0016020">
    <property type="term" value="C:membrane"/>
    <property type="evidence" value="ECO:0007669"/>
    <property type="project" value="InterPro"/>
</dbReference>
<feature type="domain" description="FMN-binding" evidence="10">
    <location>
        <begin position="46"/>
        <end position="120"/>
    </location>
</feature>
<comment type="caution">
    <text evidence="11">The sequence shown here is derived from an EMBL/GenBank/DDBJ whole genome shotgun (WGS) entry which is preliminary data.</text>
</comment>
<evidence type="ECO:0000256" key="5">
    <source>
        <dbReference type="ARBA" id="ARBA00015872"/>
    </source>
</evidence>
<dbReference type="SMART" id="SM00900">
    <property type="entry name" value="FMN_bind"/>
    <property type="match status" value="1"/>
</dbReference>
<dbReference type="Gene3D" id="3.50.50.60">
    <property type="entry name" value="FAD/NAD(P)-binding domain"/>
    <property type="match status" value="1"/>
</dbReference>
<dbReference type="InterPro" id="IPR050315">
    <property type="entry name" value="FAD-oxidoreductase_2"/>
</dbReference>
<keyword evidence="7" id="KW-0274">FAD</keyword>
<reference evidence="11 12" key="1">
    <citation type="submission" date="2018-08" db="EMBL/GenBank/DDBJ databases">
        <title>A genome reference for cultivated species of the human gut microbiota.</title>
        <authorList>
            <person name="Zou Y."/>
            <person name="Xue W."/>
            <person name="Luo G."/>
        </authorList>
    </citation>
    <scope>NUCLEOTIDE SEQUENCE [LARGE SCALE GENOMIC DNA]</scope>
    <source>
        <strain evidence="11 12">AF18-46</strain>
    </source>
</reference>
<evidence type="ECO:0000256" key="7">
    <source>
        <dbReference type="ARBA" id="ARBA00022827"/>
    </source>
</evidence>
<evidence type="ECO:0000256" key="2">
    <source>
        <dbReference type="ARBA" id="ARBA00001974"/>
    </source>
</evidence>
<comment type="cofactor">
    <cofactor evidence="1">
        <name>FMN</name>
        <dbReference type="ChEBI" id="CHEBI:58210"/>
    </cofactor>
</comment>
<dbReference type="Pfam" id="PF04205">
    <property type="entry name" value="FMN_bind"/>
    <property type="match status" value="1"/>
</dbReference>
<dbReference type="GO" id="GO:0033765">
    <property type="term" value="F:steroid dehydrogenase activity, acting on the CH-CH group of donors"/>
    <property type="evidence" value="ECO:0007669"/>
    <property type="project" value="UniProtKB-ARBA"/>
</dbReference>
<dbReference type="PANTHER" id="PTHR43400">
    <property type="entry name" value="FUMARATE REDUCTASE"/>
    <property type="match status" value="1"/>
</dbReference>
<dbReference type="InterPro" id="IPR036188">
    <property type="entry name" value="FAD/NAD-bd_sf"/>
</dbReference>
<comment type="cofactor">
    <cofactor evidence="2">
        <name>FAD</name>
        <dbReference type="ChEBI" id="CHEBI:57692"/>
    </cofactor>
</comment>
<dbReference type="Gene3D" id="3.90.1010.20">
    <property type="match status" value="1"/>
</dbReference>
<sequence>MNIQNKICKIGTALFLAIGVIGCTPKKESVSTHTVNDGNYTGIGTGYNGYVTVSASFRNGMLTNVIVTNEEETDAVSDAALTKIPEYVIDEQSLNVDVSTGATQTSKAVLEAIGNAITAANGNVEEWQKDCTGKNKEKVIEEESDVTVVGGGAAGIATVLRLQEKGYKTSLIEKDSEIGGSLRYYASSGQIVAGSTKANLEDVDSASTLAENITAYSNQTNSPTLSQLFEDHIGETVDWQSKILGITFDKKAGYVPTDGLSLKSVMTYDESSGEIDDLLQKEVKVSGSNVYTNTGIIGLRYDENGKVIGVRAKKSNGDIVETTSKYVVLATGTSAGNLNLIPDRDRNSNYLGLTTNTGDALALARDAEHPYQIEDGSVVYNYLGYSVRDITLDTYLATKAVLEKGVALVNNTGERFIDETEPYNQISEAIHNQNNATSYLVMNEDVYEEWKKKLLSTATITKADVKYLQSMYGIVPFSGGTLSEAALSADLDAQKLVQTINYHNFEIEASSTNTMGKIDPDKPTCIIPLNKYRYETTGGLKVDDHLNLLDSSGTSTLNVFAAGSIAGNVFGEKMPGGAGLAWAFVSGKYVADEIVSALQEK</sequence>
<dbReference type="GO" id="GO:0010181">
    <property type="term" value="F:FMN binding"/>
    <property type="evidence" value="ECO:0007669"/>
    <property type="project" value="InterPro"/>
</dbReference>
<dbReference type="PROSITE" id="PS51257">
    <property type="entry name" value="PROKAR_LIPOPROTEIN"/>
    <property type="match status" value="1"/>
</dbReference>
<accession>A0A412PIL2</accession>
<evidence type="ECO:0000256" key="3">
    <source>
        <dbReference type="ARBA" id="ARBA00008040"/>
    </source>
</evidence>
<dbReference type="InterPro" id="IPR007329">
    <property type="entry name" value="FMN-bd"/>
</dbReference>
<comment type="similarity">
    <text evidence="3">Belongs to the FAD-dependent oxidoreductase 2 family. FRD/SDH subfamily.</text>
</comment>
<dbReference type="AlphaFoldDB" id="A0A412PIL2"/>
<comment type="catalytic activity">
    <reaction evidence="9">
        <text>dihydrourocanate + A = urocanate + AH2</text>
        <dbReference type="Rhea" id="RHEA:36059"/>
        <dbReference type="ChEBI" id="CHEBI:13193"/>
        <dbReference type="ChEBI" id="CHEBI:17499"/>
        <dbReference type="ChEBI" id="CHEBI:27247"/>
        <dbReference type="ChEBI" id="CHEBI:72991"/>
        <dbReference type="EC" id="1.3.99.33"/>
    </reaction>
</comment>
<protein>
    <recommendedName>
        <fullName evidence="5">Urocanate reductase</fullName>
        <ecNumber evidence="4">1.3.99.33</ecNumber>
    </recommendedName>
</protein>
<dbReference type="Pfam" id="PF00890">
    <property type="entry name" value="FAD_binding_2"/>
    <property type="match status" value="1"/>
</dbReference>
<dbReference type="Proteomes" id="UP000284731">
    <property type="component" value="Unassembled WGS sequence"/>
</dbReference>
<dbReference type="EMBL" id="QRWX01000001">
    <property type="protein sequence ID" value="RGT57978.1"/>
    <property type="molecule type" value="Genomic_DNA"/>
</dbReference>
<evidence type="ECO:0000259" key="10">
    <source>
        <dbReference type="SMART" id="SM00900"/>
    </source>
</evidence>
<evidence type="ECO:0000313" key="12">
    <source>
        <dbReference type="Proteomes" id="UP000284731"/>
    </source>
</evidence>
<dbReference type="EC" id="1.3.99.33" evidence="4"/>
<keyword evidence="8" id="KW-0560">Oxidoreductase</keyword>
<evidence type="ECO:0000256" key="4">
    <source>
        <dbReference type="ARBA" id="ARBA00013137"/>
    </source>
</evidence>
<evidence type="ECO:0000256" key="9">
    <source>
        <dbReference type="ARBA" id="ARBA00049922"/>
    </source>
</evidence>
<gene>
    <name evidence="11" type="ORF">DWX20_02715</name>
</gene>
<dbReference type="PANTHER" id="PTHR43400:SF7">
    <property type="entry name" value="FAD-DEPENDENT OXIDOREDUCTASE 2 FAD BINDING DOMAIN-CONTAINING PROTEIN"/>
    <property type="match status" value="1"/>
</dbReference>
<evidence type="ECO:0000256" key="8">
    <source>
        <dbReference type="ARBA" id="ARBA00023002"/>
    </source>
</evidence>
<proteinExistence type="inferred from homology"/>
<evidence type="ECO:0000313" key="11">
    <source>
        <dbReference type="EMBL" id="RGT57978.1"/>
    </source>
</evidence>
<dbReference type="Gene3D" id="3.90.700.10">
    <property type="entry name" value="Succinate dehydrogenase/fumarate reductase flavoprotein, catalytic domain"/>
    <property type="match status" value="1"/>
</dbReference>
<dbReference type="InterPro" id="IPR003953">
    <property type="entry name" value="FAD-dep_OxRdtase_2_FAD-bd"/>
</dbReference>
<organism evidence="11 12">
    <name type="scientific">Solobacterium moorei</name>
    <dbReference type="NCBI Taxonomy" id="102148"/>
    <lineage>
        <taxon>Bacteria</taxon>
        <taxon>Bacillati</taxon>
        <taxon>Bacillota</taxon>
        <taxon>Erysipelotrichia</taxon>
        <taxon>Erysipelotrichales</taxon>
        <taxon>Erysipelotrichaceae</taxon>
        <taxon>Solobacterium</taxon>
    </lineage>
</organism>
<name>A0A412PIL2_9FIRM</name>
<evidence type="ECO:0000256" key="1">
    <source>
        <dbReference type="ARBA" id="ARBA00001917"/>
    </source>
</evidence>